<comment type="caution">
    <text evidence="2">The sequence shown here is derived from an EMBL/GenBank/DDBJ whole genome shotgun (WGS) entry which is preliminary data.</text>
</comment>
<name>A0ABV8AAR6_9DEIO</name>
<proteinExistence type="predicted"/>
<reference evidence="3" key="1">
    <citation type="journal article" date="2019" name="Int. J. Syst. Evol. Microbiol.">
        <title>The Global Catalogue of Microorganisms (GCM) 10K type strain sequencing project: providing services to taxonomists for standard genome sequencing and annotation.</title>
        <authorList>
            <consortium name="The Broad Institute Genomics Platform"/>
            <consortium name="The Broad Institute Genome Sequencing Center for Infectious Disease"/>
            <person name="Wu L."/>
            <person name="Ma J."/>
        </authorList>
    </citation>
    <scope>NUCLEOTIDE SEQUENCE [LARGE SCALE GENOMIC DNA]</scope>
    <source>
        <strain evidence="3">CCTCC AB 2013263</strain>
    </source>
</reference>
<dbReference type="InterPro" id="IPR000182">
    <property type="entry name" value="GNAT_dom"/>
</dbReference>
<dbReference type="Gene3D" id="3.40.630.30">
    <property type="match status" value="1"/>
</dbReference>
<dbReference type="PROSITE" id="PS51186">
    <property type="entry name" value="GNAT"/>
    <property type="match status" value="1"/>
</dbReference>
<keyword evidence="2" id="KW-0808">Transferase</keyword>
<sequence length="109" mass="11675">MPGSFVLVQADTGQVIGLTGSKGGPDEAGQVEIGYGLIPPTWGQGYASEAVAELVRHLHSWPDVKTVTAETAVTNHASERVLRKLGFRCTGSGWREDDGNLHTWAHQAH</sequence>
<dbReference type="EC" id="2.3.-.-" evidence="2"/>
<dbReference type="GO" id="GO:0016746">
    <property type="term" value="F:acyltransferase activity"/>
    <property type="evidence" value="ECO:0007669"/>
    <property type="project" value="UniProtKB-KW"/>
</dbReference>
<dbReference type="Proteomes" id="UP001595748">
    <property type="component" value="Unassembled WGS sequence"/>
</dbReference>
<accession>A0ABV8AAR6</accession>
<dbReference type="RefSeq" id="WP_380078003.1">
    <property type="nucleotide sequence ID" value="NZ_JBHRZF010000134.1"/>
</dbReference>
<protein>
    <submittedName>
        <fullName evidence="2">GNAT family N-acetyltransferase</fullName>
        <ecNumber evidence="2">2.3.-.-</ecNumber>
    </submittedName>
</protein>
<keyword evidence="2" id="KW-0012">Acyltransferase</keyword>
<dbReference type="SUPFAM" id="SSF55729">
    <property type="entry name" value="Acyl-CoA N-acyltransferases (Nat)"/>
    <property type="match status" value="1"/>
</dbReference>
<organism evidence="2 3">
    <name type="scientific">Deinococcus antarcticus</name>
    <dbReference type="NCBI Taxonomy" id="1298767"/>
    <lineage>
        <taxon>Bacteria</taxon>
        <taxon>Thermotogati</taxon>
        <taxon>Deinococcota</taxon>
        <taxon>Deinococci</taxon>
        <taxon>Deinococcales</taxon>
        <taxon>Deinococcaceae</taxon>
        <taxon>Deinococcus</taxon>
    </lineage>
</organism>
<dbReference type="InterPro" id="IPR051531">
    <property type="entry name" value="N-acetyltransferase"/>
</dbReference>
<evidence type="ECO:0000313" key="3">
    <source>
        <dbReference type="Proteomes" id="UP001595748"/>
    </source>
</evidence>
<evidence type="ECO:0000313" key="2">
    <source>
        <dbReference type="EMBL" id="MFC3861272.1"/>
    </source>
</evidence>
<dbReference type="PANTHER" id="PTHR43792">
    <property type="entry name" value="GNAT FAMILY, PUTATIVE (AFU_ORTHOLOGUE AFUA_3G00765)-RELATED-RELATED"/>
    <property type="match status" value="1"/>
</dbReference>
<gene>
    <name evidence="2" type="ORF">ACFOPQ_10925</name>
</gene>
<feature type="domain" description="N-acetyltransferase" evidence="1">
    <location>
        <begin position="1"/>
        <end position="109"/>
    </location>
</feature>
<evidence type="ECO:0000259" key="1">
    <source>
        <dbReference type="PROSITE" id="PS51186"/>
    </source>
</evidence>
<dbReference type="Pfam" id="PF13302">
    <property type="entry name" value="Acetyltransf_3"/>
    <property type="match status" value="1"/>
</dbReference>
<dbReference type="InterPro" id="IPR016181">
    <property type="entry name" value="Acyl_CoA_acyltransferase"/>
</dbReference>
<dbReference type="PANTHER" id="PTHR43792:SF13">
    <property type="entry name" value="ACETYLTRANSFERASE"/>
    <property type="match status" value="1"/>
</dbReference>
<dbReference type="EMBL" id="JBHRZF010000134">
    <property type="protein sequence ID" value="MFC3861272.1"/>
    <property type="molecule type" value="Genomic_DNA"/>
</dbReference>
<keyword evidence="3" id="KW-1185">Reference proteome</keyword>